<protein>
    <submittedName>
        <fullName evidence="1">CLUMA_CG003764, isoform A</fullName>
    </submittedName>
</protein>
<gene>
    <name evidence="1" type="ORF">CLUMA_CG003764</name>
</gene>
<keyword evidence="2" id="KW-1185">Reference proteome</keyword>
<evidence type="ECO:0000313" key="2">
    <source>
        <dbReference type="Proteomes" id="UP000183832"/>
    </source>
</evidence>
<name>A0A1J1HPQ9_9DIPT</name>
<proteinExistence type="predicted"/>
<organism evidence="1 2">
    <name type="scientific">Clunio marinus</name>
    <dbReference type="NCBI Taxonomy" id="568069"/>
    <lineage>
        <taxon>Eukaryota</taxon>
        <taxon>Metazoa</taxon>
        <taxon>Ecdysozoa</taxon>
        <taxon>Arthropoda</taxon>
        <taxon>Hexapoda</taxon>
        <taxon>Insecta</taxon>
        <taxon>Pterygota</taxon>
        <taxon>Neoptera</taxon>
        <taxon>Endopterygota</taxon>
        <taxon>Diptera</taxon>
        <taxon>Nematocera</taxon>
        <taxon>Chironomoidea</taxon>
        <taxon>Chironomidae</taxon>
        <taxon>Clunio</taxon>
    </lineage>
</organism>
<sequence>MPKDAEVEDGFDERLAACHKRREIEPTLGTIAQLKMDIILTRKHNVQVKAFNEKGDKHFSPKTCKLLTKVNNK</sequence>
<dbReference type="AlphaFoldDB" id="A0A1J1HPQ9"/>
<dbReference type="Proteomes" id="UP000183832">
    <property type="component" value="Unassembled WGS sequence"/>
</dbReference>
<accession>A0A1J1HPQ9</accession>
<dbReference type="EMBL" id="CVRI01000015">
    <property type="protein sequence ID" value="CRK90039.1"/>
    <property type="molecule type" value="Genomic_DNA"/>
</dbReference>
<reference evidence="1 2" key="1">
    <citation type="submission" date="2015-04" db="EMBL/GenBank/DDBJ databases">
        <authorList>
            <person name="Syromyatnikov M.Y."/>
            <person name="Popov V.N."/>
        </authorList>
    </citation>
    <scope>NUCLEOTIDE SEQUENCE [LARGE SCALE GENOMIC DNA]</scope>
</reference>
<evidence type="ECO:0000313" key="1">
    <source>
        <dbReference type="EMBL" id="CRK90039.1"/>
    </source>
</evidence>